<dbReference type="GO" id="GO:0005737">
    <property type="term" value="C:cytoplasm"/>
    <property type="evidence" value="ECO:0007669"/>
    <property type="project" value="UniProtKB-SubCell"/>
</dbReference>
<evidence type="ECO:0000256" key="2">
    <source>
        <dbReference type="ARBA" id="ARBA00022490"/>
    </source>
</evidence>
<keyword evidence="7" id="KW-1185">Reference proteome</keyword>
<dbReference type="AlphaFoldDB" id="A0A1I8FJS6"/>
<sequence>MVVLGQTRYAKAVLRLGVQRLRMIRFRFAAKPAVSLSLPDDNYDLMEDLSAYQQPWDTIPEQDLILQAEERTDLANRAAVMEVALNHPLLRDGAILVVSPCKELCNVAEVFSQCTRGAQPILVYAIELDHLTSSDLSELQQHRQLAPNLPLFFIRVPQPAAYANYDSSAANSPARHPSLPAAAAAASGTGDLLQQPQAAPRLFADLCELGFLSMMPGGGSRGGHPRGLGRLLVPPHRPTPLASRWPPSWWRTSRRTSAESSSTCAAPCSKFLVQAATLLNDNHCAVLNNFILAGFLIWPEAALAKSKELELYNSLIGNFHFQPQAGGNPPADCLHTGEHARVPPACTPRPSSSAYATPAQSHGGQRTPALQRADPGLVMAKLKLSRISDPASAPRPALLPSRRLGRHVPRRRRSRVGHEQAARRQRDAKRLRLHRTMRPNQVEDQREDRLHLRFGALLDKIKGAHDLNALVIAAQAGQRVAPGGRPGDARQPVGPAARPPTCAARFPSGSGRPTRPSRRPWRRLEERLSAHTAACEDQRDLIRRRHARQDCAPGAGACLKLDGRSAAGSTEWFTPARPWGGFSPVAVKSVVPPDDKHWNDLALDGPAVLLIMERLTRDLHAAIKQNLNWPG</sequence>
<organism evidence="7 8">
    <name type="scientific">Macrostomum lignano</name>
    <dbReference type="NCBI Taxonomy" id="282301"/>
    <lineage>
        <taxon>Eukaryota</taxon>
        <taxon>Metazoa</taxon>
        <taxon>Spiralia</taxon>
        <taxon>Lophotrochozoa</taxon>
        <taxon>Platyhelminthes</taxon>
        <taxon>Rhabditophora</taxon>
        <taxon>Macrostomorpha</taxon>
        <taxon>Macrostomida</taxon>
        <taxon>Macrostomidae</taxon>
        <taxon>Macrostomum</taxon>
    </lineage>
</organism>
<feature type="region of interest" description="Disordered" evidence="6">
    <location>
        <begin position="345"/>
        <end position="369"/>
    </location>
</feature>
<feature type="compositionally biased region" description="Low complexity" evidence="6">
    <location>
        <begin position="505"/>
        <end position="514"/>
    </location>
</feature>
<dbReference type="InterPro" id="IPR051302">
    <property type="entry name" value="Dual_SerThr-Tyr_Kinase"/>
</dbReference>
<evidence type="ECO:0000256" key="6">
    <source>
        <dbReference type="SAM" id="MobiDB-lite"/>
    </source>
</evidence>
<evidence type="ECO:0000313" key="7">
    <source>
        <dbReference type="Proteomes" id="UP000095280"/>
    </source>
</evidence>
<keyword evidence="3" id="KW-0723">Serine/threonine-protein kinase</keyword>
<evidence type="ECO:0000256" key="1">
    <source>
        <dbReference type="ARBA" id="ARBA00004496"/>
    </source>
</evidence>
<proteinExistence type="predicted"/>
<protein>
    <submittedName>
        <fullName evidence="8">Guanylate kinase-like domain-containing protein</fullName>
    </submittedName>
</protein>
<dbReference type="GO" id="GO:0044344">
    <property type="term" value="P:cellular response to fibroblast growth factor stimulus"/>
    <property type="evidence" value="ECO:0007669"/>
    <property type="project" value="TreeGrafter"/>
</dbReference>
<dbReference type="WBParaSite" id="maker-unitig_37838-snap-gene-0.2-mRNA-1">
    <property type="protein sequence ID" value="maker-unitig_37838-snap-gene-0.2-mRNA-1"/>
    <property type="gene ID" value="maker-unitig_37838-snap-gene-0.2"/>
</dbReference>
<dbReference type="GO" id="GO:0004674">
    <property type="term" value="F:protein serine/threonine kinase activity"/>
    <property type="evidence" value="ECO:0007669"/>
    <property type="project" value="UniProtKB-KW"/>
</dbReference>
<keyword evidence="4" id="KW-0808">Transferase</keyword>
<comment type="subcellular location">
    <subcellularLocation>
        <location evidence="1">Cytoplasm</location>
    </subcellularLocation>
</comment>
<evidence type="ECO:0000313" key="8">
    <source>
        <dbReference type="WBParaSite" id="maker-unitig_37838-snap-gene-0.2-mRNA-1"/>
    </source>
</evidence>
<keyword evidence="5" id="KW-0418">Kinase</keyword>
<evidence type="ECO:0000256" key="3">
    <source>
        <dbReference type="ARBA" id="ARBA00022527"/>
    </source>
</evidence>
<evidence type="ECO:0000256" key="4">
    <source>
        <dbReference type="ARBA" id="ARBA00022679"/>
    </source>
</evidence>
<name>A0A1I8FJS6_9PLAT</name>
<dbReference type="PANTHER" id="PTHR46392">
    <property type="entry name" value="DUAL SERINE/THREONINE AND TYROSINE PROTEIN KINASE"/>
    <property type="match status" value="1"/>
</dbReference>
<feature type="compositionally biased region" description="Basic and acidic residues" evidence="6">
    <location>
        <begin position="416"/>
        <end position="427"/>
    </location>
</feature>
<feature type="region of interest" description="Disordered" evidence="6">
    <location>
        <begin position="408"/>
        <end position="427"/>
    </location>
</feature>
<evidence type="ECO:0000256" key="5">
    <source>
        <dbReference type="ARBA" id="ARBA00022777"/>
    </source>
</evidence>
<feature type="region of interest" description="Disordered" evidence="6">
    <location>
        <begin position="480"/>
        <end position="521"/>
    </location>
</feature>
<feature type="compositionally biased region" description="Polar residues" evidence="6">
    <location>
        <begin position="349"/>
        <end position="364"/>
    </location>
</feature>
<dbReference type="Proteomes" id="UP000095280">
    <property type="component" value="Unplaced"/>
</dbReference>
<dbReference type="GO" id="GO:0070374">
    <property type="term" value="P:positive regulation of ERK1 and ERK2 cascade"/>
    <property type="evidence" value="ECO:0007669"/>
    <property type="project" value="TreeGrafter"/>
</dbReference>
<dbReference type="PANTHER" id="PTHR46392:SF1">
    <property type="entry name" value="DUAL SERINE_THREONINE AND TYROSINE PROTEIN KINASE"/>
    <property type="match status" value="1"/>
</dbReference>
<dbReference type="GO" id="GO:0045743">
    <property type="term" value="P:positive regulation of fibroblast growth factor receptor signaling pathway"/>
    <property type="evidence" value="ECO:0007669"/>
    <property type="project" value="TreeGrafter"/>
</dbReference>
<accession>A0A1I8FJS6</accession>
<reference evidence="8" key="1">
    <citation type="submission" date="2016-11" db="UniProtKB">
        <authorList>
            <consortium name="WormBaseParasite"/>
        </authorList>
    </citation>
    <scope>IDENTIFICATION</scope>
</reference>
<dbReference type="GO" id="GO:0043066">
    <property type="term" value="P:negative regulation of apoptotic process"/>
    <property type="evidence" value="ECO:0007669"/>
    <property type="project" value="TreeGrafter"/>
</dbReference>
<keyword evidence="2" id="KW-0963">Cytoplasm</keyword>